<sequence>MLGQELKEAFHHTGSWRKIGESNGKNALMIFGRKSTAQV</sequence>
<comment type="caution">
    <text evidence="1">The sequence shown here is derived from an EMBL/GenBank/DDBJ whole genome shotgun (WGS) entry which is preliminary data.</text>
</comment>
<evidence type="ECO:0000313" key="2">
    <source>
        <dbReference type="Proteomes" id="UP001233836"/>
    </source>
</evidence>
<reference evidence="1 2" key="1">
    <citation type="submission" date="2023-07" db="EMBL/GenBank/DDBJ databases">
        <title>Sorghum-associated microbial communities from plants grown in Nebraska, USA.</title>
        <authorList>
            <person name="Schachtman D."/>
        </authorList>
    </citation>
    <scope>NUCLEOTIDE SEQUENCE [LARGE SCALE GENOMIC DNA]</scope>
    <source>
        <strain evidence="1 2">DS1314</strain>
    </source>
</reference>
<dbReference type="Proteomes" id="UP001233836">
    <property type="component" value="Unassembled WGS sequence"/>
</dbReference>
<evidence type="ECO:0000313" key="1">
    <source>
        <dbReference type="EMBL" id="MDQ0171504.1"/>
    </source>
</evidence>
<accession>A0ABT9WE00</accession>
<gene>
    <name evidence="1" type="ORF">J2T19_002966</name>
</gene>
<protein>
    <submittedName>
        <fullName evidence="1">Uncharacterized protein</fullName>
    </submittedName>
</protein>
<keyword evidence="2" id="KW-1185">Reference proteome</keyword>
<dbReference type="EMBL" id="JAUSTI010000007">
    <property type="protein sequence ID" value="MDQ0171504.1"/>
    <property type="molecule type" value="Genomic_DNA"/>
</dbReference>
<proteinExistence type="predicted"/>
<name>A0ABT9WE00_9BACL</name>
<organism evidence="1 2">
    <name type="scientific">Paenibacillus tundrae</name>
    <dbReference type="NCBI Taxonomy" id="528187"/>
    <lineage>
        <taxon>Bacteria</taxon>
        <taxon>Bacillati</taxon>
        <taxon>Bacillota</taxon>
        <taxon>Bacilli</taxon>
        <taxon>Bacillales</taxon>
        <taxon>Paenibacillaceae</taxon>
        <taxon>Paenibacillus</taxon>
    </lineage>
</organism>